<evidence type="ECO:0000256" key="1">
    <source>
        <dbReference type="SAM" id="SignalP"/>
    </source>
</evidence>
<sequence>MKMHIKHFLGAIILVAPIIAITSSCAEATANSKENKNVITETIAEEIPVNPTSEEFKKYWYAGEAEITSYELEQARYGEIRKGKAAMIFVTEDFLPDRQVKADNYGKSNIPVLKLNATKNFNTGIYPYSIMSSTFYPVANNANAIKVTTSMQEWCGQIYTQLNNREQYEIKAHSYFEGEEDKEFTLEKTKLENQIWQQIRIDPSMLSIGQTTMIPSFEYARLKHIEIKAYPAKTELDPGDDQTTYTITYPTLNRSLSINYKTVFPHEIISWEETFKSGFGPNAKELTTKATKIKSIKTPYWRQNANKFESMRTDLGLE</sequence>
<organism evidence="2 3">
    <name type="scientific">Spongiivirga citrea</name>
    <dbReference type="NCBI Taxonomy" id="1481457"/>
    <lineage>
        <taxon>Bacteria</taxon>
        <taxon>Pseudomonadati</taxon>
        <taxon>Bacteroidota</taxon>
        <taxon>Flavobacteriia</taxon>
        <taxon>Flavobacteriales</taxon>
        <taxon>Flavobacteriaceae</taxon>
        <taxon>Spongiivirga</taxon>
    </lineage>
</organism>
<proteinExistence type="predicted"/>
<dbReference type="AlphaFoldDB" id="A0A6M0CI33"/>
<evidence type="ECO:0000313" key="3">
    <source>
        <dbReference type="Proteomes" id="UP000474296"/>
    </source>
</evidence>
<dbReference type="EMBL" id="JAABOQ010000001">
    <property type="protein sequence ID" value="NER15594.1"/>
    <property type="molecule type" value="Genomic_DNA"/>
</dbReference>
<dbReference type="Proteomes" id="UP000474296">
    <property type="component" value="Unassembled WGS sequence"/>
</dbReference>
<keyword evidence="1" id="KW-0732">Signal</keyword>
<evidence type="ECO:0000313" key="2">
    <source>
        <dbReference type="EMBL" id="NER15594.1"/>
    </source>
</evidence>
<name>A0A6M0CI33_9FLAO</name>
<dbReference type="RefSeq" id="WP_164028872.1">
    <property type="nucleotide sequence ID" value="NZ_JAABOQ010000001.1"/>
</dbReference>
<reference evidence="2 3" key="1">
    <citation type="submission" date="2020-01" db="EMBL/GenBank/DDBJ databases">
        <title>Spongiivirga citrea KCTC 32990T.</title>
        <authorList>
            <person name="Wang G."/>
        </authorList>
    </citation>
    <scope>NUCLEOTIDE SEQUENCE [LARGE SCALE GENOMIC DNA]</scope>
    <source>
        <strain evidence="2 3">KCTC 32990</strain>
    </source>
</reference>
<keyword evidence="3" id="KW-1185">Reference proteome</keyword>
<feature type="chain" id="PRO_5026770973" evidence="1">
    <location>
        <begin position="27"/>
        <end position="318"/>
    </location>
</feature>
<accession>A0A6M0CI33</accession>
<protein>
    <submittedName>
        <fullName evidence="2">Septum formation inhibitor Maf</fullName>
    </submittedName>
</protein>
<gene>
    <name evidence="2" type="ORF">GWK10_00130</name>
</gene>
<feature type="signal peptide" evidence="1">
    <location>
        <begin position="1"/>
        <end position="26"/>
    </location>
</feature>
<dbReference type="PROSITE" id="PS51257">
    <property type="entry name" value="PROKAR_LIPOPROTEIN"/>
    <property type="match status" value="1"/>
</dbReference>
<comment type="caution">
    <text evidence="2">The sequence shown here is derived from an EMBL/GenBank/DDBJ whole genome shotgun (WGS) entry which is preliminary data.</text>
</comment>